<sequence>MKLLLQVSLFAFAILLPLVLLFKLFYPDTGVLNDEFLKLVQEQHFKNEPFKSLRSAIECPDPTDKSTCLYIIDRIGYHTNGSWFVARFITAEPSLDRGTLSISKLLKPNVQSQSTIDTAKWQVDVSTLDPLIPNGMQFASLFNSGHFPLNTNFTGQFHFIGVATGGFMSYVAHYFKNLNLTGVDIDPHSEQLAKKWFGYTDNNRSKIVVEDGAKYIKAMAKRGETSDAVLIDACYNHEPDHGVFCPVDALKTPEFFENLSKVVGPRGITAFNLFDVNGTPEKYKAFQDSVLEHFGHCKLLDKLEMVRNAFLLCANYDILTNTVDQDEVQDFLTELRLENILVSA</sequence>
<dbReference type="EnsemblMetazoa" id="CJA01210.1">
    <property type="protein sequence ID" value="CJA01210.1"/>
    <property type="gene ID" value="WBGene00120414"/>
</dbReference>
<dbReference type="Gene3D" id="3.40.50.150">
    <property type="entry name" value="Vaccinia Virus protein VP39"/>
    <property type="match status" value="1"/>
</dbReference>
<dbReference type="Proteomes" id="UP000005237">
    <property type="component" value="Unassembled WGS sequence"/>
</dbReference>
<reference evidence="2" key="1">
    <citation type="submission" date="2010-08" db="EMBL/GenBank/DDBJ databases">
        <authorList>
            <consortium name="Caenorhabditis japonica Sequencing Consortium"/>
            <person name="Wilson R.K."/>
        </authorList>
    </citation>
    <scope>NUCLEOTIDE SEQUENCE [LARGE SCALE GENOMIC DNA]</scope>
    <source>
        <strain evidence="2">DF5081</strain>
    </source>
</reference>
<accession>A0A8R1DFU1</accession>
<evidence type="ECO:0000313" key="2">
    <source>
        <dbReference type="Proteomes" id="UP000005237"/>
    </source>
</evidence>
<organism evidence="1 2">
    <name type="scientific">Caenorhabditis japonica</name>
    <dbReference type="NCBI Taxonomy" id="281687"/>
    <lineage>
        <taxon>Eukaryota</taxon>
        <taxon>Metazoa</taxon>
        <taxon>Ecdysozoa</taxon>
        <taxon>Nematoda</taxon>
        <taxon>Chromadorea</taxon>
        <taxon>Rhabditida</taxon>
        <taxon>Rhabditina</taxon>
        <taxon>Rhabditomorpha</taxon>
        <taxon>Rhabditoidea</taxon>
        <taxon>Rhabditidae</taxon>
        <taxon>Peloderinae</taxon>
        <taxon>Caenorhabditis</taxon>
    </lineage>
</organism>
<dbReference type="AlphaFoldDB" id="A0A8R1DFU1"/>
<proteinExistence type="predicted"/>
<dbReference type="CDD" id="cd02440">
    <property type="entry name" value="AdoMet_MTases"/>
    <property type="match status" value="1"/>
</dbReference>
<evidence type="ECO:0000313" key="1">
    <source>
        <dbReference type="EnsemblMetazoa" id="CJA01210.1"/>
    </source>
</evidence>
<protein>
    <recommendedName>
        <fullName evidence="3">Methyltransferase domain-containing protein</fullName>
    </recommendedName>
</protein>
<keyword evidence="2" id="KW-1185">Reference proteome</keyword>
<dbReference type="InterPro" id="IPR029063">
    <property type="entry name" value="SAM-dependent_MTases_sf"/>
</dbReference>
<dbReference type="SUPFAM" id="SSF53335">
    <property type="entry name" value="S-adenosyl-L-methionine-dependent methyltransferases"/>
    <property type="match status" value="1"/>
</dbReference>
<evidence type="ECO:0008006" key="3">
    <source>
        <dbReference type="Google" id="ProtNLM"/>
    </source>
</evidence>
<name>A0A8R1DFU1_CAEJA</name>
<reference evidence="1" key="2">
    <citation type="submission" date="2022-06" db="UniProtKB">
        <authorList>
            <consortium name="EnsemblMetazoa"/>
        </authorList>
    </citation>
    <scope>IDENTIFICATION</scope>
    <source>
        <strain evidence="1">DF5081</strain>
    </source>
</reference>